<evidence type="ECO:0000313" key="1">
    <source>
        <dbReference type="EMBL" id="KAK3509933.1"/>
    </source>
</evidence>
<gene>
    <name evidence="1" type="ORF">QTP70_023759</name>
</gene>
<evidence type="ECO:0000313" key="2">
    <source>
        <dbReference type="Proteomes" id="UP001274896"/>
    </source>
</evidence>
<name>A0AAE0PYZ5_9TELE</name>
<sequence>MRVYFLQFPTLLPGDRPRLPALSLATCITTPSARIGALPPIRNFQPITPRQGGIWRIRREGVQKEGAGLGNAIEARVTSREVLRIGTTFFLLRDFTSQRIK</sequence>
<organism evidence="1 2">
    <name type="scientific">Hemibagrus guttatus</name>
    <dbReference type="NCBI Taxonomy" id="175788"/>
    <lineage>
        <taxon>Eukaryota</taxon>
        <taxon>Metazoa</taxon>
        <taxon>Chordata</taxon>
        <taxon>Craniata</taxon>
        <taxon>Vertebrata</taxon>
        <taxon>Euteleostomi</taxon>
        <taxon>Actinopterygii</taxon>
        <taxon>Neopterygii</taxon>
        <taxon>Teleostei</taxon>
        <taxon>Ostariophysi</taxon>
        <taxon>Siluriformes</taxon>
        <taxon>Bagridae</taxon>
        <taxon>Hemibagrus</taxon>
    </lineage>
</organism>
<comment type="caution">
    <text evidence="1">The sequence shown here is derived from an EMBL/GenBank/DDBJ whole genome shotgun (WGS) entry which is preliminary data.</text>
</comment>
<keyword evidence="2" id="KW-1185">Reference proteome</keyword>
<dbReference type="EMBL" id="JAUCMX010000026">
    <property type="protein sequence ID" value="KAK3509933.1"/>
    <property type="molecule type" value="Genomic_DNA"/>
</dbReference>
<reference evidence="1" key="1">
    <citation type="submission" date="2023-06" db="EMBL/GenBank/DDBJ databases">
        <title>Male Hemibagrus guttatus genome.</title>
        <authorList>
            <person name="Bian C."/>
        </authorList>
    </citation>
    <scope>NUCLEOTIDE SEQUENCE</scope>
    <source>
        <strain evidence="1">Male_cb2023</strain>
        <tissue evidence="1">Muscle</tissue>
    </source>
</reference>
<dbReference type="Proteomes" id="UP001274896">
    <property type="component" value="Unassembled WGS sequence"/>
</dbReference>
<accession>A0AAE0PYZ5</accession>
<proteinExistence type="predicted"/>
<dbReference type="AlphaFoldDB" id="A0AAE0PYZ5"/>
<protein>
    <submittedName>
        <fullName evidence="1">Uncharacterized protein</fullName>
    </submittedName>
</protein>